<dbReference type="InterPro" id="IPR012337">
    <property type="entry name" value="RNaseH-like_sf"/>
</dbReference>
<evidence type="ECO:0000259" key="6">
    <source>
        <dbReference type="SMART" id="SM00732"/>
    </source>
</evidence>
<keyword evidence="3 5" id="KW-0540">Nuclease</keyword>
<keyword evidence="2 5" id="KW-0690">Ribosome biogenesis</keyword>
<comment type="similarity">
    <text evidence="5">Belongs to the YqgF HJR family.</text>
</comment>
<dbReference type="PANTHER" id="PTHR33317:SF4">
    <property type="entry name" value="POLYNUCLEOTIDYL TRANSFERASE, RIBONUCLEASE H-LIKE SUPERFAMILY PROTEIN"/>
    <property type="match status" value="1"/>
</dbReference>
<keyword evidence="8" id="KW-1185">Reference proteome</keyword>
<dbReference type="EC" id="3.1.-.-" evidence="5"/>
<dbReference type="PANTHER" id="PTHR33317">
    <property type="entry name" value="POLYNUCLEOTIDYL TRANSFERASE, RIBONUCLEASE H-LIKE SUPERFAMILY PROTEIN"/>
    <property type="match status" value="1"/>
</dbReference>
<dbReference type="RefSeq" id="WP_307681718.1">
    <property type="nucleotide sequence ID" value="NZ_JAUSQX010000001.1"/>
</dbReference>
<organism evidence="7 8">
    <name type="scientific">Trueperella bonasi</name>
    <dbReference type="NCBI Taxonomy" id="312286"/>
    <lineage>
        <taxon>Bacteria</taxon>
        <taxon>Bacillati</taxon>
        <taxon>Actinomycetota</taxon>
        <taxon>Actinomycetes</taxon>
        <taxon>Actinomycetales</taxon>
        <taxon>Actinomycetaceae</taxon>
        <taxon>Trueperella</taxon>
    </lineage>
</organism>
<dbReference type="GO" id="GO:0016787">
    <property type="term" value="F:hydrolase activity"/>
    <property type="evidence" value="ECO:0007669"/>
    <property type="project" value="UniProtKB-KW"/>
</dbReference>
<dbReference type="InterPro" id="IPR037027">
    <property type="entry name" value="YqgF/RNaseH-like_dom_sf"/>
</dbReference>
<dbReference type="Gene3D" id="3.30.420.140">
    <property type="entry name" value="YqgF/RNase H-like domain"/>
    <property type="match status" value="1"/>
</dbReference>
<evidence type="ECO:0000313" key="8">
    <source>
        <dbReference type="Proteomes" id="UP001243212"/>
    </source>
</evidence>
<keyword evidence="4 5" id="KW-0378">Hydrolase</keyword>
<dbReference type="CDD" id="cd16964">
    <property type="entry name" value="YqgF"/>
    <property type="match status" value="1"/>
</dbReference>
<evidence type="ECO:0000313" key="7">
    <source>
        <dbReference type="EMBL" id="MDP9805433.1"/>
    </source>
</evidence>
<dbReference type="InterPro" id="IPR006641">
    <property type="entry name" value="YqgF/RNaseH-like_dom"/>
</dbReference>
<dbReference type="InterPro" id="IPR005227">
    <property type="entry name" value="YqgF"/>
</dbReference>
<reference evidence="7 8" key="1">
    <citation type="submission" date="2023-07" db="EMBL/GenBank/DDBJ databases">
        <title>Sequencing the genomes of 1000 actinobacteria strains.</title>
        <authorList>
            <person name="Klenk H.-P."/>
        </authorList>
    </citation>
    <scope>NUCLEOTIDE SEQUENCE [LARGE SCALE GENOMIC DNA]</scope>
    <source>
        <strain evidence="7 8">DSM 17163</strain>
    </source>
</reference>
<evidence type="ECO:0000256" key="5">
    <source>
        <dbReference type="HAMAP-Rule" id="MF_00651"/>
    </source>
</evidence>
<name>A0ABT9NDF8_9ACTO</name>
<dbReference type="SMART" id="SM00732">
    <property type="entry name" value="YqgFc"/>
    <property type="match status" value="1"/>
</dbReference>
<keyword evidence="1 5" id="KW-0963">Cytoplasm</keyword>
<dbReference type="SUPFAM" id="SSF53098">
    <property type="entry name" value="Ribonuclease H-like"/>
    <property type="match status" value="1"/>
</dbReference>
<gene>
    <name evidence="7" type="ORF">J2S70_000015</name>
</gene>
<dbReference type="HAMAP" id="MF_00651">
    <property type="entry name" value="Nuclease_YqgF"/>
    <property type="match status" value="1"/>
</dbReference>
<comment type="function">
    <text evidence="5">Could be a nuclease involved in processing of the 5'-end of pre-16S rRNA.</text>
</comment>
<dbReference type="EMBL" id="JAUSQX010000001">
    <property type="protein sequence ID" value="MDP9805433.1"/>
    <property type="molecule type" value="Genomic_DNA"/>
</dbReference>
<dbReference type="NCBIfam" id="TIGR00250">
    <property type="entry name" value="RNAse_H_YqgF"/>
    <property type="match status" value="1"/>
</dbReference>
<evidence type="ECO:0000256" key="1">
    <source>
        <dbReference type="ARBA" id="ARBA00022490"/>
    </source>
</evidence>
<accession>A0ABT9NDF8</accession>
<comment type="caution">
    <text evidence="7">The sequence shown here is derived from an EMBL/GenBank/DDBJ whole genome shotgun (WGS) entry which is preliminary data.</text>
</comment>
<evidence type="ECO:0000256" key="3">
    <source>
        <dbReference type="ARBA" id="ARBA00022722"/>
    </source>
</evidence>
<evidence type="ECO:0000256" key="2">
    <source>
        <dbReference type="ARBA" id="ARBA00022517"/>
    </source>
</evidence>
<sequence>MRTGIRIGVDVGQARIGVARSDPAGILATPVATLRAGRGDLDTVAKLARRTDALEVVVGLPLNMDGTRGTAAKSALKWARRLQRKIAPVPVRMLDERLSSVQAHRQLHDSGRKEIDHRAVVDQVAAVIILETALEHERTNGQAPGIAVNTGPEG</sequence>
<protein>
    <recommendedName>
        <fullName evidence="5">Putative pre-16S rRNA nuclease</fullName>
        <ecNumber evidence="5">3.1.-.-</ecNumber>
    </recommendedName>
</protein>
<proteinExistence type="inferred from homology"/>
<comment type="subcellular location">
    <subcellularLocation>
        <location evidence="5">Cytoplasm</location>
    </subcellularLocation>
</comment>
<dbReference type="Pfam" id="PF03652">
    <property type="entry name" value="RuvX"/>
    <property type="match status" value="1"/>
</dbReference>
<evidence type="ECO:0000256" key="4">
    <source>
        <dbReference type="ARBA" id="ARBA00022801"/>
    </source>
</evidence>
<dbReference type="Proteomes" id="UP001243212">
    <property type="component" value="Unassembled WGS sequence"/>
</dbReference>
<feature type="domain" description="YqgF/RNase H-like" evidence="6">
    <location>
        <begin position="4"/>
        <end position="103"/>
    </location>
</feature>